<organism evidence="6 7">
    <name type="scientific">Triparma retinervis</name>
    <dbReference type="NCBI Taxonomy" id="2557542"/>
    <lineage>
        <taxon>Eukaryota</taxon>
        <taxon>Sar</taxon>
        <taxon>Stramenopiles</taxon>
        <taxon>Ochrophyta</taxon>
        <taxon>Bolidophyceae</taxon>
        <taxon>Parmales</taxon>
        <taxon>Triparmaceae</taxon>
        <taxon>Triparma</taxon>
    </lineage>
</organism>
<feature type="non-terminal residue" evidence="6">
    <location>
        <position position="1"/>
    </location>
</feature>
<dbReference type="InterPro" id="IPR001650">
    <property type="entry name" value="Helicase_C-like"/>
</dbReference>
<evidence type="ECO:0000256" key="4">
    <source>
        <dbReference type="ARBA" id="ARBA00022840"/>
    </source>
</evidence>
<keyword evidence="2" id="KW-0378">Hydrolase</keyword>
<dbReference type="PANTHER" id="PTHR47961">
    <property type="entry name" value="DNA POLYMERASE THETA, PUTATIVE (AFU_ORTHOLOGUE AFUA_1G05260)-RELATED"/>
    <property type="match status" value="1"/>
</dbReference>
<dbReference type="SUPFAM" id="SSF52540">
    <property type="entry name" value="P-loop containing nucleoside triphosphate hydrolases"/>
    <property type="match status" value="1"/>
</dbReference>
<keyword evidence="3" id="KW-0347">Helicase</keyword>
<keyword evidence="7" id="KW-1185">Reference proteome</keyword>
<dbReference type="GO" id="GO:0005634">
    <property type="term" value="C:nucleus"/>
    <property type="evidence" value="ECO:0007669"/>
    <property type="project" value="TreeGrafter"/>
</dbReference>
<dbReference type="GO" id="GO:0016787">
    <property type="term" value="F:hydrolase activity"/>
    <property type="evidence" value="ECO:0007669"/>
    <property type="project" value="UniProtKB-KW"/>
</dbReference>
<keyword evidence="1" id="KW-0547">Nucleotide-binding</keyword>
<evidence type="ECO:0000256" key="1">
    <source>
        <dbReference type="ARBA" id="ARBA00022741"/>
    </source>
</evidence>
<evidence type="ECO:0000313" key="6">
    <source>
        <dbReference type="EMBL" id="GMI24954.1"/>
    </source>
</evidence>
<dbReference type="PROSITE" id="PS51194">
    <property type="entry name" value="HELICASE_CTER"/>
    <property type="match status" value="1"/>
</dbReference>
<proteinExistence type="predicted"/>
<dbReference type="PANTHER" id="PTHR47961:SF4">
    <property type="entry name" value="ACTIVATING SIGNAL COINTEGRATOR 1 COMPLEX SUBUNIT 3"/>
    <property type="match status" value="1"/>
</dbReference>
<dbReference type="CDD" id="cd18795">
    <property type="entry name" value="SF2_C_Ski2"/>
    <property type="match status" value="1"/>
</dbReference>
<name>A0A9W7FX07_9STRA</name>
<gene>
    <name evidence="6" type="ORF">TrRE_jg7336</name>
</gene>
<evidence type="ECO:0000313" key="7">
    <source>
        <dbReference type="Proteomes" id="UP001165082"/>
    </source>
</evidence>
<evidence type="ECO:0000256" key="3">
    <source>
        <dbReference type="ARBA" id="ARBA00022806"/>
    </source>
</evidence>
<dbReference type="GO" id="GO:0003678">
    <property type="term" value="F:DNA helicase activity"/>
    <property type="evidence" value="ECO:0007669"/>
    <property type="project" value="TreeGrafter"/>
</dbReference>
<dbReference type="GO" id="GO:0000712">
    <property type="term" value="P:resolution of meiotic recombination intermediates"/>
    <property type="evidence" value="ECO:0007669"/>
    <property type="project" value="TreeGrafter"/>
</dbReference>
<sequence length="236" mass="26412">QQYIGVTEKKALKRFQLMNQYICYDKVKIQQEDNNQVLIFCHSRAECAKTAKALQDMAVSNDELEIFLREDGASTEILKEEVESVKSPDLKDVLTYGFAIHHAGLAKEDRELVEDLFADKHIQVLVCTATLAWGVNLPVHSVIIKGTQMYNPEKFDSEGEGIIITNHSELQYYMSLMNLQLPVESRLIKVLLNHLNAIDLMSYATAEEGEGGAFVKPGLEEALENVLGTVKEPALG</sequence>
<protein>
    <recommendedName>
        <fullName evidence="5">Helicase C-terminal domain-containing protein</fullName>
    </recommendedName>
</protein>
<dbReference type="EMBL" id="BRXZ01007163">
    <property type="protein sequence ID" value="GMI24954.1"/>
    <property type="molecule type" value="Genomic_DNA"/>
</dbReference>
<evidence type="ECO:0000259" key="5">
    <source>
        <dbReference type="PROSITE" id="PS51194"/>
    </source>
</evidence>
<dbReference type="SMART" id="SM00490">
    <property type="entry name" value="HELICc"/>
    <property type="match status" value="1"/>
</dbReference>
<dbReference type="Proteomes" id="UP001165082">
    <property type="component" value="Unassembled WGS sequence"/>
</dbReference>
<dbReference type="OrthoDB" id="5575at2759"/>
<dbReference type="AlphaFoldDB" id="A0A9W7FX07"/>
<feature type="domain" description="Helicase C-terminal" evidence="5">
    <location>
        <begin position="21"/>
        <end position="234"/>
    </location>
</feature>
<dbReference type="Pfam" id="PF00271">
    <property type="entry name" value="Helicase_C"/>
    <property type="match status" value="1"/>
</dbReference>
<reference evidence="6" key="1">
    <citation type="submission" date="2022-07" db="EMBL/GenBank/DDBJ databases">
        <title>Genome analysis of Parmales, a sister group of diatoms, reveals the evolutionary specialization of diatoms from phago-mixotrophs to photoautotrophs.</title>
        <authorList>
            <person name="Ban H."/>
            <person name="Sato S."/>
            <person name="Yoshikawa S."/>
            <person name="Kazumasa Y."/>
            <person name="Nakamura Y."/>
            <person name="Ichinomiya M."/>
            <person name="Saitoh K."/>
            <person name="Sato N."/>
            <person name="Blanc-Mathieu R."/>
            <person name="Endo H."/>
            <person name="Kuwata A."/>
            <person name="Ogata H."/>
        </authorList>
    </citation>
    <scope>NUCLEOTIDE SEQUENCE</scope>
</reference>
<dbReference type="GO" id="GO:0005524">
    <property type="term" value="F:ATP binding"/>
    <property type="evidence" value="ECO:0007669"/>
    <property type="project" value="UniProtKB-KW"/>
</dbReference>
<dbReference type="Gene3D" id="3.40.50.300">
    <property type="entry name" value="P-loop containing nucleotide triphosphate hydrolases"/>
    <property type="match status" value="1"/>
</dbReference>
<evidence type="ECO:0000256" key="2">
    <source>
        <dbReference type="ARBA" id="ARBA00022801"/>
    </source>
</evidence>
<comment type="caution">
    <text evidence="6">The sequence shown here is derived from an EMBL/GenBank/DDBJ whole genome shotgun (WGS) entry which is preliminary data.</text>
</comment>
<feature type="non-terminal residue" evidence="6">
    <location>
        <position position="236"/>
    </location>
</feature>
<dbReference type="InterPro" id="IPR027417">
    <property type="entry name" value="P-loop_NTPase"/>
</dbReference>
<keyword evidence="4" id="KW-0067">ATP-binding</keyword>
<dbReference type="InterPro" id="IPR050474">
    <property type="entry name" value="Hel308_SKI2-like"/>
</dbReference>
<accession>A0A9W7FX07</accession>